<sequence length="125" mass="14600">SNRNFPRVALPTSIDRDKIKAAYEDVRSDNSETEWAVFKFEGNHIVCSAKGKEFEKFREQFGNDERAFGYIRLQMGDEMSKRQKFLFLTWVGPSVGVIKRAKMSTDKAMVKDIIVLYYYTELHCQ</sequence>
<dbReference type="PANTHER" id="PTHR10829:SF29">
    <property type="entry name" value="COACTOSIN-LIKE PROTEIN"/>
    <property type="match status" value="1"/>
</dbReference>
<dbReference type="EMBL" id="JASPKZ010007165">
    <property type="protein sequence ID" value="KAJ9586399.1"/>
    <property type="molecule type" value="Genomic_DNA"/>
</dbReference>
<evidence type="ECO:0000256" key="4">
    <source>
        <dbReference type="ARBA" id="ARBA00023212"/>
    </source>
</evidence>
<dbReference type="Proteomes" id="UP001233999">
    <property type="component" value="Unassembled WGS sequence"/>
</dbReference>
<evidence type="ECO:0000256" key="3">
    <source>
        <dbReference type="ARBA" id="ARBA00023203"/>
    </source>
</evidence>
<evidence type="ECO:0000259" key="9">
    <source>
        <dbReference type="PROSITE" id="PS51263"/>
    </source>
</evidence>
<protein>
    <recommendedName>
        <fullName evidence="8">Coactosin-like protein</fullName>
    </recommendedName>
</protein>
<evidence type="ECO:0000256" key="1">
    <source>
        <dbReference type="ARBA" id="ARBA00004245"/>
    </source>
</evidence>
<reference evidence="10" key="2">
    <citation type="submission" date="2023-05" db="EMBL/GenBank/DDBJ databases">
        <authorList>
            <person name="Fouks B."/>
        </authorList>
    </citation>
    <scope>NUCLEOTIDE SEQUENCE</scope>
    <source>
        <strain evidence="10">Stay&amp;Tobe</strain>
        <tissue evidence="10">Testes</tissue>
    </source>
</reference>
<accession>A0AAD7ZT44</accession>
<dbReference type="GO" id="GO:0030833">
    <property type="term" value="P:regulation of actin filament polymerization"/>
    <property type="evidence" value="ECO:0007669"/>
    <property type="project" value="TreeGrafter"/>
</dbReference>
<organism evidence="10 11">
    <name type="scientific">Diploptera punctata</name>
    <name type="common">Pacific beetle cockroach</name>
    <dbReference type="NCBI Taxonomy" id="6984"/>
    <lineage>
        <taxon>Eukaryota</taxon>
        <taxon>Metazoa</taxon>
        <taxon>Ecdysozoa</taxon>
        <taxon>Arthropoda</taxon>
        <taxon>Hexapoda</taxon>
        <taxon>Insecta</taxon>
        <taxon>Pterygota</taxon>
        <taxon>Neoptera</taxon>
        <taxon>Polyneoptera</taxon>
        <taxon>Dictyoptera</taxon>
        <taxon>Blattodea</taxon>
        <taxon>Blaberoidea</taxon>
        <taxon>Blaberidae</taxon>
        <taxon>Diplopterinae</taxon>
        <taxon>Diploptera</taxon>
    </lineage>
</organism>
<comment type="caution">
    <text evidence="10">The sequence shown here is derived from an EMBL/GenBank/DDBJ whole genome shotgun (WGS) entry which is preliminary data.</text>
</comment>
<gene>
    <name evidence="10" type="ORF">L9F63_019951</name>
</gene>
<feature type="domain" description="ADF-H" evidence="9">
    <location>
        <begin position="11"/>
        <end position="125"/>
    </location>
</feature>
<comment type="subunit">
    <text evidence="7">Interacts with 5-lipoxygenase (ALOX5/5LO) in a calcium-independent manner. Binds to F-actin with a stoichiometry of 1:2.</text>
</comment>
<dbReference type="CDD" id="cd11282">
    <property type="entry name" value="ADF_coactosin_like"/>
    <property type="match status" value="1"/>
</dbReference>
<keyword evidence="4" id="KW-0206">Cytoskeleton</keyword>
<keyword evidence="11" id="KW-1185">Reference proteome</keyword>
<keyword evidence="2" id="KW-0963">Cytoplasm</keyword>
<dbReference type="InterPro" id="IPR002108">
    <property type="entry name" value="ADF-H"/>
</dbReference>
<feature type="non-terminal residue" evidence="10">
    <location>
        <position position="125"/>
    </location>
</feature>
<feature type="non-terminal residue" evidence="10">
    <location>
        <position position="1"/>
    </location>
</feature>
<evidence type="ECO:0000256" key="2">
    <source>
        <dbReference type="ARBA" id="ARBA00022490"/>
    </source>
</evidence>
<dbReference type="Pfam" id="PF00241">
    <property type="entry name" value="Cofilin_ADF"/>
    <property type="match status" value="1"/>
</dbReference>
<evidence type="ECO:0000313" key="11">
    <source>
        <dbReference type="Proteomes" id="UP001233999"/>
    </source>
</evidence>
<dbReference type="FunFam" id="3.40.20.10:FF:000018">
    <property type="entry name" value="Coactosin-like 1"/>
    <property type="match status" value="1"/>
</dbReference>
<dbReference type="AlphaFoldDB" id="A0AAD7ZT44"/>
<comment type="similarity">
    <text evidence="5">Belongs to the actin-binding proteins ADF family. Coactosin subfamily.</text>
</comment>
<dbReference type="GO" id="GO:0051015">
    <property type="term" value="F:actin filament binding"/>
    <property type="evidence" value="ECO:0007669"/>
    <property type="project" value="TreeGrafter"/>
</dbReference>
<evidence type="ECO:0000256" key="7">
    <source>
        <dbReference type="ARBA" id="ARBA00062335"/>
    </source>
</evidence>
<reference evidence="10" key="1">
    <citation type="journal article" date="2023" name="IScience">
        <title>Live-bearing cockroach genome reveals convergent evolutionary mechanisms linked to viviparity in insects and beyond.</title>
        <authorList>
            <person name="Fouks B."/>
            <person name="Harrison M.C."/>
            <person name="Mikhailova A.A."/>
            <person name="Marchal E."/>
            <person name="English S."/>
            <person name="Carruthers M."/>
            <person name="Jennings E.C."/>
            <person name="Chiamaka E.L."/>
            <person name="Frigard R.A."/>
            <person name="Pippel M."/>
            <person name="Attardo G.M."/>
            <person name="Benoit J.B."/>
            <person name="Bornberg-Bauer E."/>
            <person name="Tobe S.S."/>
        </authorList>
    </citation>
    <scope>NUCLEOTIDE SEQUENCE</scope>
    <source>
        <strain evidence="10">Stay&amp;Tobe</strain>
    </source>
</reference>
<comment type="subcellular location">
    <subcellularLocation>
        <location evidence="1">Cytoplasm</location>
        <location evidence="1">Cytoskeleton</location>
    </subcellularLocation>
</comment>
<dbReference type="GO" id="GO:0030427">
    <property type="term" value="C:site of polarized growth"/>
    <property type="evidence" value="ECO:0007669"/>
    <property type="project" value="TreeGrafter"/>
</dbReference>
<comment type="function">
    <text evidence="6">Binds to F-actin in a calcium-independent manner. Has no direct effect on actin depolymerization. Acts as a chaperone for ALOX5 (5LO), influencing both its stability and activity in leukotrienes synthesis.</text>
</comment>
<dbReference type="InterPro" id="IPR029006">
    <property type="entry name" value="ADF-H/Gelsolin-like_dom_sf"/>
</dbReference>
<evidence type="ECO:0000256" key="6">
    <source>
        <dbReference type="ARBA" id="ARBA00058385"/>
    </source>
</evidence>
<dbReference type="GO" id="GO:0030864">
    <property type="term" value="C:cortical actin cytoskeleton"/>
    <property type="evidence" value="ECO:0007669"/>
    <property type="project" value="TreeGrafter"/>
</dbReference>
<name>A0AAD7ZT44_DIPPU</name>
<evidence type="ECO:0000313" key="10">
    <source>
        <dbReference type="EMBL" id="KAJ9586399.1"/>
    </source>
</evidence>
<dbReference type="Gene3D" id="3.40.20.10">
    <property type="entry name" value="Severin"/>
    <property type="match status" value="1"/>
</dbReference>
<dbReference type="GO" id="GO:0005884">
    <property type="term" value="C:actin filament"/>
    <property type="evidence" value="ECO:0007669"/>
    <property type="project" value="TreeGrafter"/>
</dbReference>
<keyword evidence="3" id="KW-0009">Actin-binding</keyword>
<proteinExistence type="inferred from homology"/>
<evidence type="ECO:0000256" key="8">
    <source>
        <dbReference type="ARBA" id="ARBA00068121"/>
    </source>
</evidence>
<dbReference type="PANTHER" id="PTHR10829">
    <property type="entry name" value="CORTACTIN AND DREBRIN"/>
    <property type="match status" value="1"/>
</dbReference>
<dbReference type="SUPFAM" id="SSF55753">
    <property type="entry name" value="Actin depolymerizing proteins"/>
    <property type="match status" value="1"/>
</dbReference>
<dbReference type="PROSITE" id="PS51263">
    <property type="entry name" value="ADF_H"/>
    <property type="match status" value="1"/>
</dbReference>
<evidence type="ECO:0000256" key="5">
    <source>
        <dbReference type="ARBA" id="ARBA00038052"/>
    </source>
</evidence>